<organism evidence="2">
    <name type="scientific">Singulisphaera sp. Ch08</name>
    <dbReference type="NCBI Taxonomy" id="3120278"/>
    <lineage>
        <taxon>Bacteria</taxon>
        <taxon>Pseudomonadati</taxon>
        <taxon>Planctomycetota</taxon>
        <taxon>Planctomycetia</taxon>
        <taxon>Isosphaerales</taxon>
        <taxon>Isosphaeraceae</taxon>
        <taxon>Singulisphaera</taxon>
    </lineage>
</organism>
<dbReference type="EMBL" id="CP155447">
    <property type="protein sequence ID" value="XBH07607.1"/>
    <property type="molecule type" value="Genomic_DNA"/>
</dbReference>
<feature type="domain" description="DUF1559" evidence="1">
    <location>
        <begin position="32"/>
        <end position="332"/>
    </location>
</feature>
<dbReference type="NCBIfam" id="TIGR04294">
    <property type="entry name" value="pre_pil_HX9DG"/>
    <property type="match status" value="1"/>
</dbReference>
<sequence>MRRVRRGFTLIELLVVIAIIAVLIALLLPAVQAAREAARRSQCTNNLKQMALATLNFENANSHLPPAYGPYAIADGGSSRASTQALILGFLEQSALYNAFNFQIDVHSNRGNLTAQTQLVSAYICPSDPQSVRLIGGAAGLPLGYNNYMISSGASASPEGPGSTVAAYQEANTANFGPFSFPALDRTGTAATNPNFRVCKPARLAEITDGTSNTAMWSETRRSRGTTGATTDLPANDPLAVVRLAAINNQIPDAGCTTQSPSNYGTYRGQSYHRAGVCWTHLYSHTMTPNSKNRDCASDSVLNGHIAARSFHSGGVNASFCDGSVRFFKDSISLVTWRALGSRAGGEIISADSY</sequence>
<dbReference type="InterPro" id="IPR011453">
    <property type="entry name" value="DUF1559"/>
</dbReference>
<dbReference type="Gene3D" id="3.30.700.10">
    <property type="entry name" value="Glycoprotein, Type 4 Pilin"/>
    <property type="match status" value="1"/>
</dbReference>
<dbReference type="Pfam" id="PF07963">
    <property type="entry name" value="N_methyl"/>
    <property type="match status" value="1"/>
</dbReference>
<dbReference type="InterPro" id="IPR012902">
    <property type="entry name" value="N_methyl_site"/>
</dbReference>
<dbReference type="PANTHER" id="PTHR30093:SF2">
    <property type="entry name" value="TYPE II SECRETION SYSTEM PROTEIN H"/>
    <property type="match status" value="1"/>
</dbReference>
<dbReference type="InterPro" id="IPR045584">
    <property type="entry name" value="Pilin-like"/>
</dbReference>
<dbReference type="PROSITE" id="PS00409">
    <property type="entry name" value="PROKAR_NTER_METHYL"/>
    <property type="match status" value="1"/>
</dbReference>
<dbReference type="AlphaFoldDB" id="A0AAU7CRR1"/>
<dbReference type="PANTHER" id="PTHR30093">
    <property type="entry name" value="GENERAL SECRETION PATHWAY PROTEIN G"/>
    <property type="match status" value="1"/>
</dbReference>
<dbReference type="RefSeq" id="WP_406700447.1">
    <property type="nucleotide sequence ID" value="NZ_CP155447.1"/>
</dbReference>
<dbReference type="InterPro" id="IPR027558">
    <property type="entry name" value="Pre_pil_HX9DG_C"/>
</dbReference>
<name>A0AAU7CRR1_9BACT</name>
<protein>
    <submittedName>
        <fullName evidence="2">DUF1559 domain-containing protein</fullName>
    </submittedName>
</protein>
<evidence type="ECO:0000259" key="1">
    <source>
        <dbReference type="Pfam" id="PF07596"/>
    </source>
</evidence>
<dbReference type="NCBIfam" id="TIGR02532">
    <property type="entry name" value="IV_pilin_GFxxxE"/>
    <property type="match status" value="1"/>
</dbReference>
<dbReference type="Pfam" id="PF07596">
    <property type="entry name" value="SBP_bac_10"/>
    <property type="match status" value="1"/>
</dbReference>
<accession>A0AAU7CRR1</accession>
<reference evidence="2" key="1">
    <citation type="submission" date="2024-05" db="EMBL/GenBank/DDBJ databases">
        <title>Planctomycetes of the genus Singulisphaera possess chitinolytic capabilities.</title>
        <authorList>
            <person name="Ivanova A."/>
        </authorList>
    </citation>
    <scope>NUCLEOTIDE SEQUENCE</scope>
    <source>
        <strain evidence="2">Ch08T</strain>
    </source>
</reference>
<gene>
    <name evidence="2" type="ORF">V5E97_16695</name>
</gene>
<dbReference type="SUPFAM" id="SSF54523">
    <property type="entry name" value="Pili subunits"/>
    <property type="match status" value="1"/>
</dbReference>
<evidence type="ECO:0000313" key="2">
    <source>
        <dbReference type="EMBL" id="XBH07607.1"/>
    </source>
</evidence>
<proteinExistence type="predicted"/>